<keyword evidence="1" id="KW-0479">Metal-binding</keyword>
<evidence type="ECO:0000256" key="1">
    <source>
        <dbReference type="PROSITE-ProRule" id="PRU00453"/>
    </source>
</evidence>
<dbReference type="SUPFAM" id="SSF144232">
    <property type="entry name" value="HIT/MYND zinc finger-like"/>
    <property type="match status" value="1"/>
</dbReference>
<dbReference type="GO" id="GO:0008270">
    <property type="term" value="F:zinc ion binding"/>
    <property type="evidence" value="ECO:0007669"/>
    <property type="project" value="UniProtKB-UniRule"/>
</dbReference>
<sequence>MSCTHCEQVAKYKCPVCRVPYCSVSCYKIHKETPCSPPQEPPKETNYSNTKEIEYDYPTEDTVPIEKLKLLEQSTELKKCLENPHVREILDLLDTSPYPDELMKKYMQEPIFTEFVDACLNVVQPQSDNSN</sequence>
<dbReference type="Pfam" id="PF04438">
    <property type="entry name" value="zf-HIT"/>
    <property type="match status" value="1"/>
</dbReference>
<dbReference type="CDD" id="cd23024">
    <property type="entry name" value="zf-HIT_ZNHIT2-3"/>
    <property type="match status" value="1"/>
</dbReference>
<dbReference type="InterPro" id="IPR048371">
    <property type="entry name" value="ZNHIT3_C"/>
</dbReference>
<keyword evidence="1" id="KW-0863">Zinc-finger</keyword>
<dbReference type="EMBL" id="ODYU01004702">
    <property type="protein sequence ID" value="SOQ44862.1"/>
    <property type="molecule type" value="Genomic_DNA"/>
</dbReference>
<reference evidence="3" key="1">
    <citation type="submission" date="2016-07" db="EMBL/GenBank/DDBJ databases">
        <authorList>
            <person name="Bretaudeau A."/>
        </authorList>
    </citation>
    <scope>NUCLEOTIDE SEQUENCE</scope>
    <source>
        <strain evidence="3">Rice</strain>
        <tissue evidence="3">Whole body</tissue>
    </source>
</reference>
<organism evidence="3">
    <name type="scientific">Spodoptera frugiperda</name>
    <name type="common">Fall armyworm</name>
    <dbReference type="NCBI Taxonomy" id="7108"/>
    <lineage>
        <taxon>Eukaryota</taxon>
        <taxon>Metazoa</taxon>
        <taxon>Ecdysozoa</taxon>
        <taxon>Arthropoda</taxon>
        <taxon>Hexapoda</taxon>
        <taxon>Insecta</taxon>
        <taxon>Pterygota</taxon>
        <taxon>Neoptera</taxon>
        <taxon>Endopterygota</taxon>
        <taxon>Lepidoptera</taxon>
        <taxon>Glossata</taxon>
        <taxon>Ditrysia</taxon>
        <taxon>Noctuoidea</taxon>
        <taxon>Noctuidae</taxon>
        <taxon>Amphipyrinae</taxon>
        <taxon>Spodoptera</taxon>
    </lineage>
</organism>
<dbReference type="InterPro" id="IPR007529">
    <property type="entry name" value="Znf_HIT"/>
</dbReference>
<proteinExistence type="predicted"/>
<keyword evidence="1" id="KW-0862">Zinc</keyword>
<accession>A0A2H1VWH5</accession>
<evidence type="ECO:0000313" key="3">
    <source>
        <dbReference type="EMBL" id="SOQ44862.1"/>
    </source>
</evidence>
<dbReference type="AlphaFoldDB" id="A0A2H1VWH5"/>
<protein>
    <submittedName>
        <fullName evidence="3">SFRICE_011329</fullName>
    </submittedName>
</protein>
<dbReference type="Gene3D" id="3.30.60.190">
    <property type="match status" value="1"/>
</dbReference>
<feature type="domain" description="HIT-type" evidence="2">
    <location>
        <begin position="3"/>
        <end position="35"/>
    </location>
</feature>
<dbReference type="Pfam" id="PF21373">
    <property type="entry name" value="ZNHIT3_C"/>
    <property type="match status" value="1"/>
</dbReference>
<name>A0A2H1VWH5_SPOFR</name>
<dbReference type="PROSITE" id="PS51083">
    <property type="entry name" value="ZF_HIT"/>
    <property type="match status" value="1"/>
</dbReference>
<evidence type="ECO:0000259" key="2">
    <source>
        <dbReference type="PROSITE" id="PS51083"/>
    </source>
</evidence>
<gene>
    <name evidence="3" type="ORF">SFRICE_011329</name>
</gene>